<accession>A0A6C0LVQ5</accession>
<protein>
    <submittedName>
        <fullName evidence="1">Uncharacterized protein</fullName>
    </submittedName>
</protein>
<proteinExistence type="predicted"/>
<sequence>MNGTITTDSNEITNHTFTNVEFSAFFNSIFNLEVSSSLAMFHEYYFFIKYGEKVYIEWKYFSNHKVKTMVISFEELQKNTYFKYHYDLSLMLSNNKHLVIQKSKYKDVSPRIYNEDRFWKIDTATINSIVWNNNCYDVKNEEEDLCYVNINPYDLENMEYTPQEQVPKCSSVIDLYPGIIDKIENCKNKNINRLELNAQILEV</sequence>
<reference evidence="1" key="1">
    <citation type="journal article" date="2020" name="Nature">
        <title>Giant virus diversity and host interactions through global metagenomics.</title>
        <authorList>
            <person name="Schulz F."/>
            <person name="Roux S."/>
            <person name="Paez-Espino D."/>
            <person name="Jungbluth S."/>
            <person name="Walsh D.A."/>
            <person name="Denef V.J."/>
            <person name="McMahon K.D."/>
            <person name="Konstantinidis K.T."/>
            <person name="Eloe-Fadrosh E.A."/>
            <person name="Kyrpides N.C."/>
            <person name="Woyke T."/>
        </authorList>
    </citation>
    <scope>NUCLEOTIDE SEQUENCE</scope>
    <source>
        <strain evidence="1">GVMAG-S-1017244-22</strain>
    </source>
</reference>
<name>A0A6C0LVQ5_9ZZZZ</name>
<organism evidence="1">
    <name type="scientific">viral metagenome</name>
    <dbReference type="NCBI Taxonomy" id="1070528"/>
    <lineage>
        <taxon>unclassified sequences</taxon>
        <taxon>metagenomes</taxon>
        <taxon>organismal metagenomes</taxon>
    </lineage>
</organism>
<dbReference type="AlphaFoldDB" id="A0A6C0LVQ5"/>
<dbReference type="EMBL" id="MN740581">
    <property type="protein sequence ID" value="QHU34926.1"/>
    <property type="molecule type" value="Genomic_DNA"/>
</dbReference>
<evidence type="ECO:0000313" key="1">
    <source>
        <dbReference type="EMBL" id="QHU34926.1"/>
    </source>
</evidence>